<dbReference type="Gene3D" id="3.10.110.10">
    <property type="entry name" value="Ubiquitin Conjugating Enzyme"/>
    <property type="match status" value="1"/>
</dbReference>
<keyword evidence="6" id="KW-0408">Iron</keyword>
<evidence type="ECO:0000256" key="6">
    <source>
        <dbReference type="ARBA" id="ARBA00023004"/>
    </source>
</evidence>
<organism evidence="11 12">
    <name type="scientific">Purpureocillium lilacinum</name>
    <name type="common">Paecilomyces lilacinus</name>
    <dbReference type="NCBI Taxonomy" id="33203"/>
    <lineage>
        <taxon>Eukaryota</taxon>
        <taxon>Fungi</taxon>
        <taxon>Dikarya</taxon>
        <taxon>Ascomycota</taxon>
        <taxon>Pezizomycotina</taxon>
        <taxon>Sordariomycetes</taxon>
        <taxon>Hypocreomycetidae</taxon>
        <taxon>Hypocreales</taxon>
        <taxon>Ophiocordycipitaceae</taxon>
        <taxon>Purpureocillium</taxon>
    </lineage>
</organism>
<dbReference type="InterPro" id="IPR002401">
    <property type="entry name" value="Cyt_P450_E_grp-I"/>
</dbReference>
<dbReference type="PROSITE" id="PS00086">
    <property type="entry name" value="CYTOCHROME_P450"/>
    <property type="match status" value="1"/>
</dbReference>
<comment type="similarity">
    <text evidence="1">Belongs to the cytochrome P450 family.</text>
</comment>
<dbReference type="EMBL" id="JAWRVI010000005">
    <property type="protein sequence ID" value="KAK4093694.1"/>
    <property type="molecule type" value="Genomic_DNA"/>
</dbReference>
<dbReference type="PRINTS" id="PR00463">
    <property type="entry name" value="EP450I"/>
</dbReference>
<feature type="region of interest" description="Disordered" evidence="8">
    <location>
        <begin position="601"/>
        <end position="662"/>
    </location>
</feature>
<dbReference type="InterPro" id="IPR016135">
    <property type="entry name" value="UBQ-conjugating_enzyme/RWD"/>
</dbReference>
<dbReference type="CDD" id="cd23796">
    <property type="entry name" value="UBCc_UBE2G2"/>
    <property type="match status" value="1"/>
</dbReference>
<dbReference type="Proteomes" id="UP001287286">
    <property type="component" value="Unassembled WGS sequence"/>
</dbReference>
<protein>
    <recommendedName>
        <fullName evidence="10">UBC core domain-containing protein</fullName>
    </recommendedName>
</protein>
<evidence type="ECO:0000256" key="5">
    <source>
        <dbReference type="ARBA" id="ARBA00023002"/>
    </source>
</evidence>
<dbReference type="PROSITE" id="PS50127">
    <property type="entry name" value="UBC_2"/>
    <property type="match status" value="1"/>
</dbReference>
<keyword evidence="9" id="KW-1133">Transmembrane helix</keyword>
<evidence type="ECO:0000256" key="4">
    <source>
        <dbReference type="ARBA" id="ARBA00022786"/>
    </source>
</evidence>
<reference evidence="11 12" key="1">
    <citation type="journal article" date="2024" name="Microbiol. Resour. Announc.">
        <title>Genome annotations for the ascomycete fungi Trichoderma harzianum, Trichoderma aggressivum, and Purpureocillium lilacinum.</title>
        <authorList>
            <person name="Beijen E.P.W."/>
            <person name="Ohm R.A."/>
        </authorList>
    </citation>
    <scope>NUCLEOTIDE SEQUENCE [LARGE SCALE GENOMIC DNA]</scope>
    <source>
        <strain evidence="11 12">CBS 150709</strain>
    </source>
</reference>
<dbReference type="InterPro" id="IPR023313">
    <property type="entry name" value="UBQ-conjugating_AS"/>
</dbReference>
<feature type="active site" description="Glycyl thioester intermediate" evidence="7">
    <location>
        <position position="822"/>
    </location>
</feature>
<evidence type="ECO:0000256" key="8">
    <source>
        <dbReference type="SAM" id="MobiDB-lite"/>
    </source>
</evidence>
<evidence type="ECO:0000313" key="11">
    <source>
        <dbReference type="EMBL" id="KAK4093694.1"/>
    </source>
</evidence>
<dbReference type="SUPFAM" id="SSF54495">
    <property type="entry name" value="UBC-like"/>
    <property type="match status" value="1"/>
</dbReference>
<evidence type="ECO:0000259" key="10">
    <source>
        <dbReference type="PROSITE" id="PS50127"/>
    </source>
</evidence>
<dbReference type="InterPro" id="IPR036396">
    <property type="entry name" value="Cyt_P450_sf"/>
</dbReference>
<keyword evidence="12" id="KW-1185">Reference proteome</keyword>
<dbReference type="InterPro" id="IPR000608">
    <property type="entry name" value="UBC"/>
</dbReference>
<dbReference type="Pfam" id="PF00067">
    <property type="entry name" value="p450"/>
    <property type="match status" value="1"/>
</dbReference>
<dbReference type="PANTHER" id="PTHR46300">
    <property type="entry name" value="P450, PUTATIVE (EUROFUNG)-RELATED-RELATED"/>
    <property type="match status" value="1"/>
</dbReference>
<gene>
    <name evidence="11" type="ORF">Purlil1_2028</name>
</gene>
<dbReference type="Gene3D" id="1.10.630.10">
    <property type="entry name" value="Cytochrome P450"/>
    <property type="match status" value="1"/>
</dbReference>
<dbReference type="SUPFAM" id="SSF48264">
    <property type="entry name" value="Cytochrome P450"/>
    <property type="match status" value="1"/>
</dbReference>
<evidence type="ECO:0000256" key="3">
    <source>
        <dbReference type="ARBA" id="ARBA00022723"/>
    </source>
</evidence>
<dbReference type="InterPro" id="IPR017972">
    <property type="entry name" value="Cyt_P450_CS"/>
</dbReference>
<feature type="transmembrane region" description="Helical" evidence="9">
    <location>
        <begin position="6"/>
        <end position="24"/>
    </location>
</feature>
<keyword evidence="5" id="KW-0560">Oxidoreductase</keyword>
<evidence type="ECO:0000313" key="12">
    <source>
        <dbReference type="Proteomes" id="UP001287286"/>
    </source>
</evidence>
<evidence type="ECO:0000256" key="2">
    <source>
        <dbReference type="ARBA" id="ARBA00022679"/>
    </source>
</evidence>
<dbReference type="SMART" id="SM00212">
    <property type="entry name" value="UBCc"/>
    <property type="match status" value="1"/>
</dbReference>
<evidence type="ECO:0000256" key="1">
    <source>
        <dbReference type="ARBA" id="ARBA00010617"/>
    </source>
</evidence>
<dbReference type="InterPro" id="IPR001128">
    <property type="entry name" value="Cyt_P450"/>
</dbReference>
<dbReference type="PANTHER" id="PTHR46300:SF6">
    <property type="entry name" value="CYTOCHROME P450 2C30"/>
    <property type="match status" value="1"/>
</dbReference>
<proteinExistence type="inferred from homology"/>
<comment type="caution">
    <text evidence="11">The sequence shown here is derived from an EMBL/GenBank/DDBJ whole genome shotgun (WGS) entry which is preliminary data.</text>
</comment>
<name>A0ABR0CBN5_PURLI</name>
<evidence type="ECO:0000256" key="9">
    <source>
        <dbReference type="SAM" id="Phobius"/>
    </source>
</evidence>
<keyword evidence="9" id="KW-0812">Transmembrane</keyword>
<keyword evidence="3" id="KW-0479">Metal-binding</keyword>
<dbReference type="PROSITE" id="PS00183">
    <property type="entry name" value="UBC_1"/>
    <property type="match status" value="1"/>
</dbReference>
<keyword evidence="2" id="KW-0808">Transferase</keyword>
<keyword evidence="9" id="KW-0472">Membrane</keyword>
<dbReference type="Pfam" id="PF00179">
    <property type="entry name" value="UQ_con"/>
    <property type="match status" value="1"/>
</dbReference>
<accession>A0ABR0CBN5</accession>
<keyword evidence="4" id="KW-0833">Ubl conjugation pathway</keyword>
<feature type="domain" description="UBC core" evidence="10">
    <location>
        <begin position="737"/>
        <end position="897"/>
    </location>
</feature>
<dbReference type="InterPro" id="IPR050364">
    <property type="entry name" value="Cytochrome_P450_fung"/>
</dbReference>
<evidence type="ECO:0000256" key="7">
    <source>
        <dbReference type="PROSITE-ProRule" id="PRU10133"/>
    </source>
</evidence>
<sequence>MALTSAALYLVLAVVPSLILIAIYRSSRVSPLSKPNQWITKQGVARFPGPQQFPIIGRVHDLRRTSSWLKFKEWADEYGPVYETSMMGQRFIVVSDEGIATDLLVKMGNHFGGRPQIRALIDHKKGPTYLALQDRNETWKAQRKWVHAAMAVATQNDFYGHVDDEVKRFLGTLLVDPSRFHVNIRETTGRIMARLTWGDATLGPRYGDEALAALRQMSTSGPLVNTITPLWHLADLVGHNPWRRHEVAREGRMKTWWTNTLRAAKRRFREGTLPGDTWAARYCEQLRDEGASLEQGAEDEEFAACMLGFLCMVGVVTVAGPMQYFVMAMAMHGKWLARVQEEVDRVCGARLPDMGDYAKLPTVRACVKETLRWRPTVPLGVPHECETPTEYRGVHIQQGDIVLALEWALSREPSVFPDAESYRSERWLEPGWPTYAEPLTQYPSLREGKAMHTFGWGRRACLGTALVDREMFVFAAAVCWAFDLAPRTCPLTGKEVPVNTRATDSNVILEPTPFAVDVRPRSEERAVQVMEAYARQSLAKLGAPKRKGPPFGGPMATRTWERLACSDSTQRLAVQLAHEMGDAVMRAISSDAYCGTAHKAASRLQGGSGLQKRSFQAARRTLQRPDRGAPVHQGHGADETASAGTLPVPPPSGFPPHHGQRLPSAQAIPAIGSRAPTFIYKTLRHFQRRRFFYSVFLAPAFPPGLLFPTYLPNPPRLSPASPARKSQVATTTMAQSTAHRRLLQEYRALTNNPPEGITAGPVSEDDLLHWECLIQGPEGTPFEGGVFPAELRFPKDYPLAPPSMKFLADMWHPNVYPSGLVCISILHPPGDDPNHYEHASERWSPIQSVEKILISVMSMLAEPNDESPANVEAAKMWRERRADYENKVRDGVRRMLGL</sequence>